<feature type="region of interest" description="Disordered" evidence="2">
    <location>
        <begin position="287"/>
        <end position="313"/>
    </location>
</feature>
<proteinExistence type="predicted"/>
<reference evidence="4 5" key="1">
    <citation type="submission" date="2024-02" db="EMBL/GenBank/DDBJ databases">
        <title>Chromosome-scale genome assembly of the rough periwinkle Littorina saxatilis.</title>
        <authorList>
            <person name="De Jode A."/>
            <person name="Faria R."/>
            <person name="Formenti G."/>
            <person name="Sims Y."/>
            <person name="Smith T.P."/>
            <person name="Tracey A."/>
            <person name="Wood J.M.D."/>
            <person name="Zagrodzka Z.B."/>
            <person name="Johannesson K."/>
            <person name="Butlin R.K."/>
            <person name="Leder E.H."/>
        </authorList>
    </citation>
    <scope>NUCLEOTIDE SEQUENCE [LARGE SCALE GENOMIC DNA]</scope>
    <source>
        <strain evidence="4">Snail1</strain>
        <tissue evidence="4">Muscle</tissue>
    </source>
</reference>
<evidence type="ECO:0000313" key="5">
    <source>
        <dbReference type="Proteomes" id="UP001374579"/>
    </source>
</evidence>
<feature type="compositionally biased region" description="Polar residues" evidence="2">
    <location>
        <begin position="93"/>
        <end position="130"/>
    </location>
</feature>
<dbReference type="GO" id="GO:0003723">
    <property type="term" value="F:RNA binding"/>
    <property type="evidence" value="ECO:0007669"/>
    <property type="project" value="InterPro"/>
</dbReference>
<dbReference type="InterPro" id="IPR012677">
    <property type="entry name" value="Nucleotide-bd_a/b_plait_sf"/>
</dbReference>
<protein>
    <recommendedName>
        <fullName evidence="3">RRM domain-containing protein</fullName>
    </recommendedName>
</protein>
<evidence type="ECO:0000313" key="4">
    <source>
        <dbReference type="EMBL" id="KAK7110288.1"/>
    </source>
</evidence>
<evidence type="ECO:0000259" key="3">
    <source>
        <dbReference type="SMART" id="SM00360"/>
    </source>
</evidence>
<feature type="compositionally biased region" description="Polar residues" evidence="2">
    <location>
        <begin position="58"/>
        <end position="70"/>
    </location>
</feature>
<evidence type="ECO:0000256" key="1">
    <source>
        <dbReference type="SAM" id="Coils"/>
    </source>
</evidence>
<dbReference type="SUPFAM" id="SSF52949">
    <property type="entry name" value="Macro domain-like"/>
    <property type="match status" value="1"/>
</dbReference>
<dbReference type="Pfam" id="PF23085">
    <property type="entry name" value="RRM_PARP14_3"/>
    <property type="match status" value="2"/>
</dbReference>
<dbReference type="EMBL" id="JBAMIC010000003">
    <property type="protein sequence ID" value="KAK7110288.1"/>
    <property type="molecule type" value="Genomic_DNA"/>
</dbReference>
<dbReference type="Proteomes" id="UP001374579">
    <property type="component" value="Unassembled WGS sequence"/>
</dbReference>
<dbReference type="InterPro" id="IPR000504">
    <property type="entry name" value="RRM_dom"/>
</dbReference>
<organism evidence="4 5">
    <name type="scientific">Littorina saxatilis</name>
    <dbReference type="NCBI Taxonomy" id="31220"/>
    <lineage>
        <taxon>Eukaryota</taxon>
        <taxon>Metazoa</taxon>
        <taxon>Spiralia</taxon>
        <taxon>Lophotrochozoa</taxon>
        <taxon>Mollusca</taxon>
        <taxon>Gastropoda</taxon>
        <taxon>Caenogastropoda</taxon>
        <taxon>Littorinimorpha</taxon>
        <taxon>Littorinoidea</taxon>
        <taxon>Littorinidae</taxon>
        <taxon>Littorina</taxon>
    </lineage>
</organism>
<dbReference type="SMART" id="SM00360">
    <property type="entry name" value="RRM"/>
    <property type="match status" value="2"/>
</dbReference>
<feature type="coiled-coil region" evidence="1">
    <location>
        <begin position="694"/>
        <end position="721"/>
    </location>
</feature>
<keyword evidence="5" id="KW-1185">Reference proteome</keyword>
<gene>
    <name evidence="4" type="ORF">V1264_014185</name>
</gene>
<feature type="domain" description="RRM" evidence="3">
    <location>
        <begin position="397"/>
        <end position="465"/>
    </location>
</feature>
<dbReference type="AlphaFoldDB" id="A0AAN9BQK4"/>
<comment type="caution">
    <text evidence="4">The sequence shown here is derived from an EMBL/GenBank/DDBJ whole genome shotgun (WGS) entry which is preliminary data.</text>
</comment>
<dbReference type="Gene3D" id="3.30.70.330">
    <property type="match status" value="2"/>
</dbReference>
<keyword evidence="1" id="KW-0175">Coiled coil</keyword>
<feature type="region of interest" description="Disordered" evidence="2">
    <location>
        <begin position="1"/>
        <end position="36"/>
    </location>
</feature>
<accession>A0AAN9BQK4</accession>
<dbReference type="InterPro" id="IPR043472">
    <property type="entry name" value="Macro_dom-like"/>
</dbReference>
<feature type="region of interest" description="Disordered" evidence="2">
    <location>
        <begin position="50"/>
        <end position="177"/>
    </location>
</feature>
<dbReference type="InterPro" id="IPR002589">
    <property type="entry name" value="Macro_dom"/>
</dbReference>
<name>A0AAN9BQK4_9CAEN</name>
<evidence type="ECO:0000256" key="2">
    <source>
        <dbReference type="SAM" id="MobiDB-lite"/>
    </source>
</evidence>
<feature type="domain" description="RRM" evidence="3">
    <location>
        <begin position="472"/>
        <end position="543"/>
    </location>
</feature>
<dbReference type="Gene3D" id="3.40.220.10">
    <property type="entry name" value="Leucine Aminopeptidase, subunit E, domain 1"/>
    <property type="match status" value="1"/>
</dbReference>
<sequence length="1173" mass="130679">MDDNNKKTPSSQNAAGAGPETYSQAPPQSVGYPQFPMGYQPQFMYYPMPPYMQGYPQSSMGSPPQETGPHQTPGLPHFGGGYPSFYPGPVPSTPQTGQTGEHVPPSQSAGQPTSSDGRTQVQESGPNQTIGPPYFSGYPSFYTGPVPSMPQAASKFPSQIAGGPKPSKGHPQQPQMMQVPPQMNPWFGYQQYCQPFQPPAGTREYSQPLQSQPPLIRQRWESTPNLHQGVTEMQSGLGRQGRQQSLNSLLEEDEFAGGNSGHFRRSNSTCSELGVDTRLSLDRIAVNHDTFPPTSPFSPTTADPLTATEGPPRTVKVGVGRDIQPKLVYEYYFQNAAIGGGQVEQVEIHTEERLVFVTFARAEDAARVSGRSHSIGQESVTVSLHVAPAQRPTYANKLLFHNLPDKLSSHHFRTLLKLVTGCAPVDILYGDEEGALVTFNERQDLERVQKMCQENDLDGRLLSVSRVPVSSAILVGNLNPFTAVETVRFFFHNHNRSGGGPVQNVDMIADECKCIVHFEDHKVIESVLGKEKLTLDDSILTITTYFECLGTSGGSEDPDNFPVPKSFSLKDVARAKLLFFQKCPAFWEELHQLLSELHAVPKCVDDKVVVDCTLTPEVPKARHLARTWKAEAQDAVMKCLVEVIVHEILVPQETWPVVETKLDGVVYGLAIAATKPDDRSLIVVGKEPSLTQLSEDIRATLKKEEAEIERKKLEVEETVTLEPHQIRLLEAIPFQPSQSDILVKTDSQKFVIVFQGNKFSVKDARLQMYELLQSVKAEQWSNISNAKQTLLQNKQGESFIMEKLKGKGVVAVWEIAADQEHITFYAFSVNNVKKAVSIADASLVEDVILCRESADLLQGPEWNDFVKELTDRHAGVLIISTNPKDQKISITCTDDILQSAQKEIHDFRERNTILKEVVCFSKNRQNFVVSFWSLKLQKIIKKLAEEKVQITSHKTNFTVKGTRHGLEEVRKKLQILGQQIFVHKETYTTLAMVKYFRHPECQQGLDLIGSSNKCVIALEFEPDSPLQVKVEDEKKVKFPDGVKVGDIADTKGHGFGGKALYHSTLPHWSSANSKENLREVVTMYLTKASSQRSISMNLSFLDTGQLSYPRDETARIMLDTVDTFQRASPSTSLRDVRIVVKHKDTQALQEFRHVLDGRPTVPGEKTITFRIHE</sequence>
<dbReference type="Pfam" id="PF01661">
    <property type="entry name" value="Macro"/>
    <property type="match status" value="1"/>
</dbReference>